<keyword evidence="2" id="KW-1133">Transmembrane helix</keyword>
<gene>
    <name evidence="3" type="primary">Contig12031.g12868</name>
    <name evidence="3" type="ORF">STYLEM_4823</name>
</gene>
<name>A0A078A2W6_STYLE</name>
<dbReference type="Proteomes" id="UP000039865">
    <property type="component" value="Unassembled WGS sequence"/>
</dbReference>
<feature type="transmembrane region" description="Helical" evidence="2">
    <location>
        <begin position="36"/>
        <end position="60"/>
    </location>
</feature>
<proteinExistence type="predicted"/>
<evidence type="ECO:0000313" key="3">
    <source>
        <dbReference type="EMBL" id="CDW75828.1"/>
    </source>
</evidence>
<dbReference type="EMBL" id="CCKQ01004675">
    <property type="protein sequence ID" value="CDW75828.1"/>
    <property type="molecule type" value="Genomic_DNA"/>
</dbReference>
<evidence type="ECO:0000256" key="1">
    <source>
        <dbReference type="SAM" id="MobiDB-lite"/>
    </source>
</evidence>
<accession>A0A078A2W6</accession>
<keyword evidence="2" id="KW-0472">Membrane</keyword>
<keyword evidence="2" id="KW-0812">Transmembrane</keyword>
<keyword evidence="4" id="KW-1185">Reference proteome</keyword>
<sequence>MEIFNEMSSLLLSICMFAFTDNLEDVDLKYAFSKTYLGLFIFNILANLVIITLSTVNNLIKSIKLFAKKRRQRQTSIQMKPELKIERSNLTVIQEEDLGPNIATDNGNEDDKDMVGFNTSRQLIEQSNNSMTRPNLNKNQSNDSYGSHNASITNANFRISIQNVDSISPIINQKISRPHLGPTKKNFSSQDLGMAQKFIAIQNLNMRRQSVQNLNFLSPALMANKQRNNFVLSNSGLNESLEQSSHQISNKSKFFKRNNAQTIEDEVDSNDDDYDNYEDNILQLRKHF</sequence>
<organism evidence="3 4">
    <name type="scientific">Stylonychia lemnae</name>
    <name type="common">Ciliate</name>
    <dbReference type="NCBI Taxonomy" id="5949"/>
    <lineage>
        <taxon>Eukaryota</taxon>
        <taxon>Sar</taxon>
        <taxon>Alveolata</taxon>
        <taxon>Ciliophora</taxon>
        <taxon>Intramacronucleata</taxon>
        <taxon>Spirotrichea</taxon>
        <taxon>Stichotrichia</taxon>
        <taxon>Sporadotrichida</taxon>
        <taxon>Oxytrichidae</taxon>
        <taxon>Stylonychinae</taxon>
        <taxon>Stylonychia</taxon>
    </lineage>
</organism>
<dbReference type="InParanoid" id="A0A078A2W6"/>
<feature type="region of interest" description="Disordered" evidence="1">
    <location>
        <begin position="129"/>
        <end position="148"/>
    </location>
</feature>
<evidence type="ECO:0000256" key="2">
    <source>
        <dbReference type="SAM" id="Phobius"/>
    </source>
</evidence>
<reference evidence="3 4" key="1">
    <citation type="submission" date="2014-06" db="EMBL/GenBank/DDBJ databases">
        <authorList>
            <person name="Swart Estienne"/>
        </authorList>
    </citation>
    <scope>NUCLEOTIDE SEQUENCE [LARGE SCALE GENOMIC DNA]</scope>
    <source>
        <strain evidence="3 4">130c</strain>
    </source>
</reference>
<evidence type="ECO:0000313" key="4">
    <source>
        <dbReference type="Proteomes" id="UP000039865"/>
    </source>
</evidence>
<dbReference type="AlphaFoldDB" id="A0A078A2W6"/>
<protein>
    <submittedName>
        <fullName evidence="3">Uncharacterized protein</fullName>
    </submittedName>
</protein>